<protein>
    <submittedName>
        <fullName evidence="1">Uncharacterized protein</fullName>
    </submittedName>
</protein>
<dbReference type="HOGENOM" id="CLU_1961729_0_0_1"/>
<dbReference type="AlphaFoldDB" id="K1QU50"/>
<reference evidence="1" key="1">
    <citation type="journal article" date="2012" name="Nature">
        <title>The oyster genome reveals stress adaptation and complexity of shell formation.</title>
        <authorList>
            <person name="Zhang G."/>
            <person name="Fang X."/>
            <person name="Guo X."/>
            <person name="Li L."/>
            <person name="Luo R."/>
            <person name="Xu F."/>
            <person name="Yang P."/>
            <person name="Zhang L."/>
            <person name="Wang X."/>
            <person name="Qi H."/>
            <person name="Xiong Z."/>
            <person name="Que H."/>
            <person name="Xie Y."/>
            <person name="Holland P.W."/>
            <person name="Paps J."/>
            <person name="Zhu Y."/>
            <person name="Wu F."/>
            <person name="Chen Y."/>
            <person name="Wang J."/>
            <person name="Peng C."/>
            <person name="Meng J."/>
            <person name="Yang L."/>
            <person name="Liu J."/>
            <person name="Wen B."/>
            <person name="Zhang N."/>
            <person name="Huang Z."/>
            <person name="Zhu Q."/>
            <person name="Feng Y."/>
            <person name="Mount A."/>
            <person name="Hedgecock D."/>
            <person name="Xu Z."/>
            <person name="Liu Y."/>
            <person name="Domazet-Loso T."/>
            <person name="Du Y."/>
            <person name="Sun X."/>
            <person name="Zhang S."/>
            <person name="Liu B."/>
            <person name="Cheng P."/>
            <person name="Jiang X."/>
            <person name="Li J."/>
            <person name="Fan D."/>
            <person name="Wang W."/>
            <person name="Fu W."/>
            <person name="Wang T."/>
            <person name="Wang B."/>
            <person name="Zhang J."/>
            <person name="Peng Z."/>
            <person name="Li Y."/>
            <person name="Li N."/>
            <person name="Wang J."/>
            <person name="Chen M."/>
            <person name="He Y."/>
            <person name="Tan F."/>
            <person name="Song X."/>
            <person name="Zheng Q."/>
            <person name="Huang R."/>
            <person name="Yang H."/>
            <person name="Du X."/>
            <person name="Chen L."/>
            <person name="Yang M."/>
            <person name="Gaffney P.M."/>
            <person name="Wang S."/>
            <person name="Luo L."/>
            <person name="She Z."/>
            <person name="Ming Y."/>
            <person name="Huang W."/>
            <person name="Zhang S."/>
            <person name="Huang B."/>
            <person name="Zhang Y."/>
            <person name="Qu T."/>
            <person name="Ni P."/>
            <person name="Miao G."/>
            <person name="Wang J."/>
            <person name="Wang Q."/>
            <person name="Steinberg C.E."/>
            <person name="Wang H."/>
            <person name="Li N."/>
            <person name="Qian L."/>
            <person name="Zhang G."/>
            <person name="Li Y."/>
            <person name="Yang H."/>
            <person name="Liu X."/>
            <person name="Wang J."/>
            <person name="Yin Y."/>
            <person name="Wang J."/>
        </authorList>
    </citation>
    <scope>NUCLEOTIDE SEQUENCE [LARGE SCALE GENOMIC DNA]</scope>
    <source>
        <strain evidence="1">05x7-T-G4-1.051#20</strain>
    </source>
</reference>
<gene>
    <name evidence="1" type="ORF">CGI_10010287</name>
</gene>
<dbReference type="InParanoid" id="K1QU50"/>
<organism evidence="1">
    <name type="scientific">Magallana gigas</name>
    <name type="common">Pacific oyster</name>
    <name type="synonym">Crassostrea gigas</name>
    <dbReference type="NCBI Taxonomy" id="29159"/>
    <lineage>
        <taxon>Eukaryota</taxon>
        <taxon>Metazoa</taxon>
        <taxon>Spiralia</taxon>
        <taxon>Lophotrochozoa</taxon>
        <taxon>Mollusca</taxon>
        <taxon>Bivalvia</taxon>
        <taxon>Autobranchia</taxon>
        <taxon>Pteriomorphia</taxon>
        <taxon>Ostreida</taxon>
        <taxon>Ostreoidea</taxon>
        <taxon>Ostreidae</taxon>
        <taxon>Magallana</taxon>
    </lineage>
</organism>
<evidence type="ECO:0000313" key="1">
    <source>
        <dbReference type="EMBL" id="EKC32475.1"/>
    </source>
</evidence>
<proteinExistence type="predicted"/>
<sequence>MLPRRKNVVAAFCGNKQLCRKGIHLRAKEKEVTCPRHEDCTATIPLDTTIGDEKRWAAECINELHSIGRPLIISHFTSDRDSAAASGASGKQGHVIENHKDLHHFFDTQRQNDNKGVELTFSFIDIVN</sequence>
<dbReference type="EMBL" id="JH816241">
    <property type="protein sequence ID" value="EKC32475.1"/>
    <property type="molecule type" value="Genomic_DNA"/>
</dbReference>
<name>K1QU50_MAGGI</name>
<accession>K1QU50</accession>